<dbReference type="EMBL" id="LJJR01000007">
    <property type="protein sequence ID" value="KPD32423.1"/>
    <property type="molecule type" value="Genomic_DNA"/>
</dbReference>
<keyword evidence="1" id="KW-0479">Metal-binding</keyword>
<sequence>MWEYMIHGEPSPNVRAFLEGLGKALEAQGFRHNPQAEAPNLVLNAISLENPRPYRRRAQATFVASVLELPAFPENPLQALYPYLVRALSNVLLAYVPHQGVKFLTLELGHYDEPNGEGFYERVAGRLKPIACSRLVINNIFHTDLEPELWQGDELTESMYRAGKKLKEWDLLPAPFPIEEILPPEDLRHVKRLYGIGGLSYGNLSVRKDERRFWMSASGVDKANLKEIGRDILMVKDYDPEQNAILLSVPPHVEPRRVSVDAIEHWMIYRAHPGVGAILHVHAWMEGVPATPFNYPCGTYELAQAVAEKVRQAPDPTRAVVGLKNHGLTITGRSLDEIMERIEGKLIRTVPMS</sequence>
<dbReference type="Pfam" id="PF00596">
    <property type="entry name" value="Aldolase_II"/>
    <property type="match status" value="1"/>
</dbReference>
<dbReference type="PATRIC" id="fig|37636.3.peg.2342"/>
<protein>
    <submittedName>
        <fullName evidence="4">Ribulose phosphate epimerase</fullName>
    </submittedName>
</protein>
<evidence type="ECO:0000313" key="4">
    <source>
        <dbReference type="EMBL" id="KPD32423.1"/>
    </source>
</evidence>
<dbReference type="GO" id="GO:0005829">
    <property type="term" value="C:cytosol"/>
    <property type="evidence" value="ECO:0007669"/>
    <property type="project" value="TreeGrafter"/>
</dbReference>
<name>A0A0N1KPK7_THESC</name>
<evidence type="ECO:0000259" key="3">
    <source>
        <dbReference type="SMART" id="SM01007"/>
    </source>
</evidence>
<dbReference type="PANTHER" id="PTHR22789:SF0">
    <property type="entry name" value="3-OXO-TETRONATE 4-PHOSPHATE DECARBOXYLASE-RELATED"/>
    <property type="match status" value="1"/>
</dbReference>
<dbReference type="GO" id="GO:0019323">
    <property type="term" value="P:pentose catabolic process"/>
    <property type="evidence" value="ECO:0007669"/>
    <property type="project" value="TreeGrafter"/>
</dbReference>
<dbReference type="InterPro" id="IPR036409">
    <property type="entry name" value="Aldolase_II/adducin_N_sf"/>
</dbReference>
<dbReference type="SUPFAM" id="SSF53639">
    <property type="entry name" value="AraD/HMP-PK domain-like"/>
    <property type="match status" value="1"/>
</dbReference>
<reference evidence="4 5" key="1">
    <citation type="submission" date="2015-09" db="EMBL/GenBank/DDBJ databases">
        <title>Draft genome sequence of Thermus scotoductus strain K1 isolated from a geothermal spring in Nagorno-Karabakh, Armenia.</title>
        <authorList>
            <person name="Saghatelyan A."/>
            <person name="Poghosyan L."/>
            <person name="Panosyan H."/>
            <person name="Birkeland N.-K."/>
        </authorList>
    </citation>
    <scope>NUCLEOTIDE SEQUENCE [LARGE SCALE GENOMIC DNA]</scope>
    <source>
        <strain evidence="4 5">K1</strain>
    </source>
</reference>
<proteinExistence type="predicted"/>
<dbReference type="GO" id="GO:0016832">
    <property type="term" value="F:aldehyde-lyase activity"/>
    <property type="evidence" value="ECO:0007669"/>
    <property type="project" value="TreeGrafter"/>
</dbReference>
<dbReference type="InterPro" id="IPR001303">
    <property type="entry name" value="Aldolase_II/adducin_N"/>
</dbReference>
<dbReference type="GO" id="GO:0046872">
    <property type="term" value="F:metal ion binding"/>
    <property type="evidence" value="ECO:0007669"/>
    <property type="project" value="UniProtKB-KW"/>
</dbReference>
<dbReference type="Gene3D" id="3.40.225.10">
    <property type="entry name" value="Class II aldolase/adducin N-terminal domain"/>
    <property type="match status" value="2"/>
</dbReference>
<comment type="caution">
    <text evidence="4">The sequence shown here is derived from an EMBL/GenBank/DDBJ whole genome shotgun (WGS) entry which is preliminary data.</text>
</comment>
<dbReference type="InterPro" id="IPR050197">
    <property type="entry name" value="Aldolase_class_II_sugar_metab"/>
</dbReference>
<dbReference type="SMART" id="SM01007">
    <property type="entry name" value="Aldolase_II"/>
    <property type="match status" value="1"/>
</dbReference>
<dbReference type="PANTHER" id="PTHR22789">
    <property type="entry name" value="FUCULOSE PHOSPHATE ALDOLASE"/>
    <property type="match status" value="1"/>
</dbReference>
<evidence type="ECO:0000256" key="2">
    <source>
        <dbReference type="ARBA" id="ARBA00023239"/>
    </source>
</evidence>
<accession>A0A0N1KPK7</accession>
<evidence type="ECO:0000313" key="5">
    <source>
        <dbReference type="Proteomes" id="UP000053099"/>
    </source>
</evidence>
<organism evidence="4 5">
    <name type="scientific">Thermus scotoductus</name>
    <dbReference type="NCBI Taxonomy" id="37636"/>
    <lineage>
        <taxon>Bacteria</taxon>
        <taxon>Thermotogati</taxon>
        <taxon>Deinococcota</taxon>
        <taxon>Deinococci</taxon>
        <taxon>Thermales</taxon>
        <taxon>Thermaceae</taxon>
        <taxon>Thermus</taxon>
    </lineage>
</organism>
<feature type="domain" description="Class II aldolase/adducin N-terminal" evidence="3">
    <location>
        <begin position="185"/>
        <end position="350"/>
    </location>
</feature>
<gene>
    <name evidence="4" type="ORF">AN926_03090</name>
</gene>
<dbReference type="AlphaFoldDB" id="A0A0N1KPK7"/>
<dbReference type="Proteomes" id="UP000053099">
    <property type="component" value="Unassembled WGS sequence"/>
</dbReference>
<evidence type="ECO:0000256" key="1">
    <source>
        <dbReference type="ARBA" id="ARBA00022723"/>
    </source>
</evidence>
<keyword evidence="2" id="KW-0456">Lyase</keyword>